<feature type="domain" description="PDZ" evidence="2">
    <location>
        <begin position="204"/>
        <end position="287"/>
    </location>
</feature>
<evidence type="ECO:0000259" key="2">
    <source>
        <dbReference type="PROSITE" id="PS50106"/>
    </source>
</evidence>
<feature type="region of interest" description="Disordered" evidence="1">
    <location>
        <begin position="314"/>
        <end position="333"/>
    </location>
</feature>
<evidence type="ECO:0000313" key="4">
    <source>
        <dbReference type="Proteomes" id="UP000288716"/>
    </source>
</evidence>
<organism evidence="3 4">
    <name type="scientific">Leptotrombidium deliense</name>
    <dbReference type="NCBI Taxonomy" id="299467"/>
    <lineage>
        <taxon>Eukaryota</taxon>
        <taxon>Metazoa</taxon>
        <taxon>Ecdysozoa</taxon>
        <taxon>Arthropoda</taxon>
        <taxon>Chelicerata</taxon>
        <taxon>Arachnida</taxon>
        <taxon>Acari</taxon>
        <taxon>Acariformes</taxon>
        <taxon>Trombidiformes</taxon>
        <taxon>Prostigmata</taxon>
        <taxon>Anystina</taxon>
        <taxon>Parasitengona</taxon>
        <taxon>Trombiculoidea</taxon>
        <taxon>Trombiculidae</taxon>
        <taxon>Leptotrombidium</taxon>
    </lineage>
</organism>
<dbReference type="SUPFAM" id="SSF50156">
    <property type="entry name" value="PDZ domain-like"/>
    <property type="match status" value="2"/>
</dbReference>
<dbReference type="STRING" id="299467.A0A443SUP9"/>
<dbReference type="PROSITE" id="PS50106">
    <property type="entry name" value="PDZ"/>
    <property type="match status" value="2"/>
</dbReference>
<comment type="caution">
    <text evidence="3">The sequence shown here is derived from an EMBL/GenBank/DDBJ whole genome shotgun (WGS) entry which is preliminary data.</text>
</comment>
<reference evidence="3 4" key="1">
    <citation type="journal article" date="2018" name="Gigascience">
        <title>Genomes of trombidid mites reveal novel predicted allergens and laterally-transferred genes associated with secondary metabolism.</title>
        <authorList>
            <person name="Dong X."/>
            <person name="Chaisiri K."/>
            <person name="Xia D."/>
            <person name="Armstrong S.D."/>
            <person name="Fang Y."/>
            <person name="Donnelly M.J."/>
            <person name="Kadowaki T."/>
            <person name="McGarry J.W."/>
            <person name="Darby A.C."/>
            <person name="Makepeace B.L."/>
        </authorList>
    </citation>
    <scope>NUCLEOTIDE SEQUENCE [LARGE SCALE GENOMIC DNA]</scope>
    <source>
        <strain evidence="3">UoL-UT</strain>
    </source>
</reference>
<dbReference type="InterPro" id="IPR001478">
    <property type="entry name" value="PDZ"/>
</dbReference>
<evidence type="ECO:0000313" key="3">
    <source>
        <dbReference type="EMBL" id="RWS31245.1"/>
    </source>
</evidence>
<name>A0A443SUP9_9ACAR</name>
<evidence type="ECO:0000256" key="1">
    <source>
        <dbReference type="SAM" id="MobiDB-lite"/>
    </source>
</evidence>
<dbReference type="OrthoDB" id="438726at2759"/>
<protein>
    <submittedName>
        <fullName evidence="3">Eka-INAD2 protein-like protein</fullName>
    </submittedName>
</protein>
<dbReference type="InterPro" id="IPR036034">
    <property type="entry name" value="PDZ_sf"/>
</dbReference>
<proteinExistence type="predicted"/>
<feature type="domain" description="PDZ" evidence="2">
    <location>
        <begin position="105"/>
        <end position="188"/>
    </location>
</feature>
<dbReference type="SMART" id="SM00228">
    <property type="entry name" value="PDZ"/>
    <property type="match status" value="2"/>
</dbReference>
<feature type="compositionally biased region" description="Low complexity" evidence="1">
    <location>
        <begin position="373"/>
        <end position="386"/>
    </location>
</feature>
<feature type="compositionally biased region" description="Polar residues" evidence="1">
    <location>
        <begin position="349"/>
        <end position="363"/>
    </location>
</feature>
<dbReference type="PANTHER" id="PTHR19964:SF84">
    <property type="entry name" value="LIGAND OF NUMB PROTEIN X 2-LIKE ISOFORM X1"/>
    <property type="match status" value="1"/>
</dbReference>
<dbReference type="AlphaFoldDB" id="A0A443SUP9"/>
<sequence length="422" mass="46941">MDHIEVDDDTRTSRYSLVNFVPSDSENEDEPAFEILLLPEKPSISLTHLSPSSPTSASPANFLEDSSDLYEFQRNSKYHGPSIANLSQTQSRIALSSIQDFVETTIVLRKDNNELGISVTGGSDTYLESICVAEVFGSSAAYKDGRMRKGDLILAVNDVSFRDICYRDAVRVLREAGSPLKLLVLRENPQILFTTSQKATKFITVTLRKSSIKDKLGLSFIQRTNGRGVFITFVQAGSIASQKGRVMQGDQILEVNGQNVRESNQKDVASIINSLDGEIVLLLGRSTSLSNSIQEWCRKRSQIHWRTRTSTWSAYGGNNKEKVQNQRPSLPIRKETPYFSASGLDKDSAPSSPFGQLFTSKNNWEPEEVAMMSRSSSTRSRSRLSTVVEHSKNHQDSVESEEGENKQGSENPLLPSIQVTEF</sequence>
<gene>
    <name evidence="3" type="ORF">B4U80_03389</name>
</gene>
<dbReference type="PANTHER" id="PTHR19964">
    <property type="entry name" value="MULTIPLE PDZ DOMAIN PROTEIN"/>
    <property type="match status" value="1"/>
</dbReference>
<keyword evidence="4" id="KW-1185">Reference proteome</keyword>
<feature type="region of interest" description="Disordered" evidence="1">
    <location>
        <begin position="339"/>
        <end position="422"/>
    </location>
</feature>
<dbReference type="Proteomes" id="UP000288716">
    <property type="component" value="Unassembled WGS sequence"/>
</dbReference>
<accession>A0A443SUP9</accession>
<dbReference type="EMBL" id="NCKV01000225">
    <property type="protein sequence ID" value="RWS31245.1"/>
    <property type="molecule type" value="Genomic_DNA"/>
</dbReference>
<dbReference type="Gene3D" id="2.30.42.10">
    <property type="match status" value="2"/>
</dbReference>
<dbReference type="InterPro" id="IPR051342">
    <property type="entry name" value="PDZ_scaffold"/>
</dbReference>
<feature type="compositionally biased region" description="Basic and acidic residues" evidence="1">
    <location>
        <begin position="389"/>
        <end position="407"/>
    </location>
</feature>
<dbReference type="VEuPathDB" id="VectorBase:LDEU000794"/>
<dbReference type="Pfam" id="PF00595">
    <property type="entry name" value="PDZ"/>
    <property type="match status" value="2"/>
</dbReference>